<keyword evidence="1 6" id="KW-0819">tRNA processing</keyword>
<comment type="subunit">
    <text evidence="6">Consists of a catalytic RNA component (M1 or rnpB) and a protein subunit.</text>
</comment>
<accession>A0A2M7S673</accession>
<evidence type="ECO:0000256" key="7">
    <source>
        <dbReference type="NCBIfam" id="TIGR00188"/>
    </source>
</evidence>
<dbReference type="EMBL" id="PFMR01000291">
    <property type="protein sequence ID" value="PIZ14949.1"/>
    <property type="molecule type" value="Genomic_DNA"/>
</dbReference>
<dbReference type="Pfam" id="PF00825">
    <property type="entry name" value="Ribonuclease_P"/>
    <property type="match status" value="1"/>
</dbReference>
<evidence type="ECO:0000256" key="1">
    <source>
        <dbReference type="ARBA" id="ARBA00022694"/>
    </source>
</evidence>
<evidence type="ECO:0000313" key="8">
    <source>
        <dbReference type="EMBL" id="PIZ14949.1"/>
    </source>
</evidence>
<dbReference type="SUPFAM" id="SSF54211">
    <property type="entry name" value="Ribosomal protein S5 domain 2-like"/>
    <property type="match status" value="1"/>
</dbReference>
<keyword evidence="4 6" id="KW-0378">Hydrolase</keyword>
<dbReference type="GO" id="GO:0042781">
    <property type="term" value="F:3'-tRNA processing endoribonuclease activity"/>
    <property type="evidence" value="ECO:0007669"/>
    <property type="project" value="TreeGrafter"/>
</dbReference>
<keyword evidence="3 6" id="KW-0255">Endonuclease</keyword>
<dbReference type="AlphaFoldDB" id="A0A2M7S673"/>
<keyword evidence="2 6" id="KW-0540">Nuclease</keyword>
<dbReference type="InterPro" id="IPR000100">
    <property type="entry name" value="RNase_P"/>
</dbReference>
<evidence type="ECO:0000256" key="3">
    <source>
        <dbReference type="ARBA" id="ARBA00022759"/>
    </source>
</evidence>
<comment type="function">
    <text evidence="6">RNaseP catalyzes the removal of the 5'-leader sequence from pre-tRNA to produce the mature 5'-terminus. It can also cleave other RNA substrates such as 4.5S RNA. The protein component plays an auxiliary but essential role in vivo by binding to the 5'-leader sequence and broadening the substrate specificity of the ribozyme.</text>
</comment>
<dbReference type="InterPro" id="IPR014721">
    <property type="entry name" value="Ribsml_uS5_D2-typ_fold_subgr"/>
</dbReference>
<dbReference type="GO" id="GO:0030677">
    <property type="term" value="C:ribonuclease P complex"/>
    <property type="evidence" value="ECO:0007669"/>
    <property type="project" value="TreeGrafter"/>
</dbReference>
<comment type="catalytic activity">
    <reaction evidence="6">
        <text>Endonucleolytic cleavage of RNA, removing 5'-extranucleotides from tRNA precursor.</text>
        <dbReference type="EC" id="3.1.26.5"/>
    </reaction>
</comment>
<organism evidence="8 9">
    <name type="scientific">Candidatus Desantisbacteria bacterium CG_4_10_14_0_8_um_filter_48_22</name>
    <dbReference type="NCBI Taxonomy" id="1974543"/>
    <lineage>
        <taxon>Bacteria</taxon>
        <taxon>Candidatus Desantisiibacteriota</taxon>
    </lineage>
</organism>
<dbReference type="Gene3D" id="3.30.230.10">
    <property type="match status" value="1"/>
</dbReference>
<dbReference type="InterPro" id="IPR020568">
    <property type="entry name" value="Ribosomal_Su5_D2-typ_SF"/>
</dbReference>
<protein>
    <recommendedName>
        <fullName evidence="6 7">Ribonuclease P protein component</fullName>
        <shortName evidence="6">RNase P protein</shortName>
        <shortName evidence="6">RNaseP protein</shortName>
        <ecNumber evidence="6 7">3.1.26.5</ecNumber>
    </recommendedName>
    <alternativeName>
        <fullName evidence="6">Protein C5</fullName>
    </alternativeName>
</protein>
<dbReference type="NCBIfam" id="TIGR00188">
    <property type="entry name" value="rnpA"/>
    <property type="match status" value="1"/>
</dbReference>
<dbReference type="EC" id="3.1.26.5" evidence="6 7"/>
<evidence type="ECO:0000256" key="5">
    <source>
        <dbReference type="ARBA" id="ARBA00022884"/>
    </source>
</evidence>
<comment type="similarity">
    <text evidence="6">Belongs to the RnpA family.</text>
</comment>
<evidence type="ECO:0000256" key="6">
    <source>
        <dbReference type="HAMAP-Rule" id="MF_00227"/>
    </source>
</evidence>
<evidence type="ECO:0000256" key="4">
    <source>
        <dbReference type="ARBA" id="ARBA00022801"/>
    </source>
</evidence>
<reference evidence="9" key="1">
    <citation type="submission" date="2017-09" db="EMBL/GenBank/DDBJ databases">
        <title>Depth-based differentiation of microbial function through sediment-hosted aquifers and enrichment of novel symbionts in the deep terrestrial subsurface.</title>
        <authorList>
            <person name="Probst A.J."/>
            <person name="Ladd B."/>
            <person name="Jarett J.K."/>
            <person name="Geller-Mcgrath D.E."/>
            <person name="Sieber C.M.K."/>
            <person name="Emerson J.B."/>
            <person name="Anantharaman K."/>
            <person name="Thomas B.C."/>
            <person name="Malmstrom R."/>
            <person name="Stieglmeier M."/>
            <person name="Klingl A."/>
            <person name="Woyke T."/>
            <person name="Ryan C.M."/>
            <person name="Banfield J.F."/>
        </authorList>
    </citation>
    <scope>NUCLEOTIDE SEQUENCE [LARGE SCALE GENOMIC DNA]</scope>
</reference>
<evidence type="ECO:0000313" key="9">
    <source>
        <dbReference type="Proteomes" id="UP000229307"/>
    </source>
</evidence>
<sequence length="118" mass="13578">MRQTFTRDERISREHDILHTLYKGTRLPTPLANYYFAANSKNLRRLCVIVSRRIGNACVRNRVKRCFREAFRLNKNNLAAGTDIIVKMNSAVSQKFSFKEAEQALLSACRSKGKLANK</sequence>
<dbReference type="HAMAP" id="MF_00227">
    <property type="entry name" value="RNase_P"/>
    <property type="match status" value="1"/>
</dbReference>
<dbReference type="GO" id="GO:0000049">
    <property type="term" value="F:tRNA binding"/>
    <property type="evidence" value="ECO:0007669"/>
    <property type="project" value="UniProtKB-UniRule"/>
</dbReference>
<keyword evidence="5 6" id="KW-0694">RNA-binding</keyword>
<gene>
    <name evidence="6 8" type="primary">rnpA</name>
    <name evidence="8" type="ORF">COY52_10640</name>
</gene>
<dbReference type="PANTHER" id="PTHR33992:SF1">
    <property type="entry name" value="RIBONUCLEASE P PROTEIN COMPONENT"/>
    <property type="match status" value="1"/>
</dbReference>
<dbReference type="Proteomes" id="UP000229307">
    <property type="component" value="Unassembled WGS sequence"/>
</dbReference>
<name>A0A2M7S673_9BACT</name>
<dbReference type="GO" id="GO:0004526">
    <property type="term" value="F:ribonuclease P activity"/>
    <property type="evidence" value="ECO:0007669"/>
    <property type="project" value="UniProtKB-UniRule"/>
</dbReference>
<comment type="caution">
    <text evidence="8">The sequence shown here is derived from an EMBL/GenBank/DDBJ whole genome shotgun (WGS) entry which is preliminary data.</text>
</comment>
<dbReference type="GO" id="GO:0001682">
    <property type="term" value="P:tRNA 5'-leader removal"/>
    <property type="evidence" value="ECO:0007669"/>
    <property type="project" value="UniProtKB-UniRule"/>
</dbReference>
<evidence type="ECO:0000256" key="2">
    <source>
        <dbReference type="ARBA" id="ARBA00022722"/>
    </source>
</evidence>
<dbReference type="PANTHER" id="PTHR33992">
    <property type="entry name" value="RIBONUCLEASE P PROTEIN COMPONENT"/>
    <property type="match status" value="1"/>
</dbReference>
<proteinExistence type="inferred from homology"/>